<evidence type="ECO:0000313" key="3">
    <source>
        <dbReference type="EMBL" id="RKQ72766.1"/>
    </source>
</evidence>
<evidence type="ECO:0000313" key="4">
    <source>
        <dbReference type="Proteomes" id="UP000277424"/>
    </source>
</evidence>
<evidence type="ECO:0000256" key="1">
    <source>
        <dbReference type="ARBA" id="ARBA00005254"/>
    </source>
</evidence>
<dbReference type="Gene3D" id="3.90.226.10">
    <property type="entry name" value="2-enoyl-CoA Hydratase, Chain A, domain 1"/>
    <property type="match status" value="1"/>
</dbReference>
<keyword evidence="2" id="KW-0456">Lyase</keyword>
<dbReference type="GO" id="GO:0016829">
    <property type="term" value="F:lyase activity"/>
    <property type="evidence" value="ECO:0007669"/>
    <property type="project" value="UniProtKB-KW"/>
</dbReference>
<dbReference type="AlphaFoldDB" id="A0A420WPH4"/>
<organism evidence="3 4">
    <name type="scientific">Oceanibaculum indicum</name>
    <dbReference type="NCBI Taxonomy" id="526216"/>
    <lineage>
        <taxon>Bacteria</taxon>
        <taxon>Pseudomonadati</taxon>
        <taxon>Pseudomonadota</taxon>
        <taxon>Alphaproteobacteria</taxon>
        <taxon>Rhodospirillales</taxon>
        <taxon>Oceanibaculaceae</taxon>
        <taxon>Oceanibaculum</taxon>
    </lineage>
</organism>
<dbReference type="Proteomes" id="UP000277424">
    <property type="component" value="Unassembled WGS sequence"/>
</dbReference>
<evidence type="ECO:0000256" key="2">
    <source>
        <dbReference type="ARBA" id="ARBA00023239"/>
    </source>
</evidence>
<name>A0A420WPH4_9PROT</name>
<accession>A0A420WPH4</accession>
<dbReference type="EMBL" id="RBIG01000001">
    <property type="protein sequence ID" value="RKQ72766.1"/>
    <property type="molecule type" value="Genomic_DNA"/>
</dbReference>
<dbReference type="SUPFAM" id="SSF52096">
    <property type="entry name" value="ClpP/crotonase"/>
    <property type="match status" value="1"/>
</dbReference>
<comment type="similarity">
    <text evidence="1">Belongs to the enoyl-CoA hydratase/isomerase family.</text>
</comment>
<dbReference type="Gene3D" id="1.10.12.10">
    <property type="entry name" value="Lyase 2-enoyl-coa Hydratase, Chain A, domain 2"/>
    <property type="match status" value="1"/>
</dbReference>
<dbReference type="InterPro" id="IPR029045">
    <property type="entry name" value="ClpP/crotonase-like_dom_sf"/>
</dbReference>
<dbReference type="InterPro" id="IPR014748">
    <property type="entry name" value="Enoyl-CoA_hydra_C"/>
</dbReference>
<protein>
    <submittedName>
        <fullName evidence="3">Enoyl-CoA hydratase/carnithine racemase</fullName>
    </submittedName>
</protein>
<proteinExistence type="inferred from homology"/>
<dbReference type="OrthoDB" id="9795613at2"/>
<dbReference type="InterPro" id="IPR001753">
    <property type="entry name" value="Enoyl-CoA_hydra/iso"/>
</dbReference>
<dbReference type="Pfam" id="PF00378">
    <property type="entry name" value="ECH_1"/>
    <property type="match status" value="1"/>
</dbReference>
<dbReference type="GO" id="GO:0006635">
    <property type="term" value="P:fatty acid beta-oxidation"/>
    <property type="evidence" value="ECO:0007669"/>
    <property type="project" value="TreeGrafter"/>
</dbReference>
<dbReference type="PANTHER" id="PTHR11941">
    <property type="entry name" value="ENOYL-COA HYDRATASE-RELATED"/>
    <property type="match status" value="1"/>
</dbReference>
<dbReference type="RefSeq" id="WP_121217343.1">
    <property type="nucleotide sequence ID" value="NZ_RBIG01000001.1"/>
</dbReference>
<sequence>MSTATDPVVLLERDGAVATITLNRPDKLNALNRAMWIGVRDAFHEVSADPSVRCVVLTGAGERAFCPGADISEFETARASAAQAAEYGKLMDGAMEAIADCPHPVVVKVKGICVGGGLEIACLADMRICQESSRFGVPVNKLGLTMGYSEIAALIGLVGKTNALEILYEARVFGAAEAKEKGLVNRVVPDAQIDAAVAESVARIVAGAPLVNRWHKKFARRLENAKPLTDAEIAEGYAAFDTQDFQTGYKAFLAKATPDFEGR</sequence>
<reference evidence="3 4" key="1">
    <citation type="submission" date="2018-10" db="EMBL/GenBank/DDBJ databases">
        <title>Comparative analysis of microorganisms from saline springs in Andes Mountain Range, Colombia.</title>
        <authorList>
            <person name="Rubin E."/>
        </authorList>
    </citation>
    <scope>NUCLEOTIDE SEQUENCE [LARGE SCALE GENOMIC DNA]</scope>
    <source>
        <strain evidence="3 4">USBA 36</strain>
    </source>
</reference>
<dbReference type="PANTHER" id="PTHR11941:SF54">
    <property type="entry name" value="ENOYL-COA HYDRATASE, MITOCHONDRIAL"/>
    <property type="match status" value="1"/>
</dbReference>
<dbReference type="CDD" id="cd06558">
    <property type="entry name" value="crotonase-like"/>
    <property type="match status" value="1"/>
</dbReference>
<comment type="caution">
    <text evidence="3">The sequence shown here is derived from an EMBL/GenBank/DDBJ whole genome shotgun (WGS) entry which is preliminary data.</text>
</comment>
<gene>
    <name evidence="3" type="ORF">BCL74_0534</name>
</gene>